<dbReference type="PANTHER" id="PTHR35399">
    <property type="entry name" value="SLR8030 PROTEIN"/>
    <property type="match status" value="1"/>
</dbReference>
<dbReference type="NCBIfam" id="TIGR01409">
    <property type="entry name" value="TAT_signal_seq"/>
    <property type="match status" value="1"/>
</dbReference>
<dbReference type="Proteomes" id="UP000190037">
    <property type="component" value="Unassembled WGS sequence"/>
</dbReference>
<evidence type="ECO:0000313" key="1">
    <source>
        <dbReference type="EMBL" id="OPC82626.1"/>
    </source>
</evidence>
<dbReference type="OrthoDB" id="5169219at2"/>
<keyword evidence="2" id="KW-1185">Reference proteome</keyword>
<dbReference type="AlphaFoldDB" id="A0A1T3P0I3"/>
<protein>
    <submittedName>
        <fullName evidence="1">Tat pathway signal sequence domain protein</fullName>
    </submittedName>
</protein>
<dbReference type="PROSITE" id="PS51318">
    <property type="entry name" value="TAT"/>
    <property type="match status" value="1"/>
</dbReference>
<dbReference type="STRING" id="159449.B4N89_18260"/>
<dbReference type="InterPro" id="IPR008557">
    <property type="entry name" value="PhoX"/>
</dbReference>
<dbReference type="RefSeq" id="WP_078976892.1">
    <property type="nucleotide sequence ID" value="NZ_MWQN01000001.1"/>
</dbReference>
<proteinExistence type="predicted"/>
<gene>
    <name evidence="1" type="ORF">B4N89_18260</name>
</gene>
<dbReference type="SUPFAM" id="SSF63829">
    <property type="entry name" value="Calcium-dependent phosphotriesterase"/>
    <property type="match status" value="1"/>
</dbReference>
<sequence length="468" mass="50320">MSLSRRGFLGRTATTGAGVALIGSTGMLLAPNASASSRPGDRRPPARVGYGPLVDDPAGRLALPKGFSYQIVTEAGVTKLESGEATPSNHDGTGAFKLRGGGTVLVNNHELGGSLKDTPLPVPHLAGLVYDEGLAGGCTVVEVNRYGRRIREYVGVAGTATNCAGGVTPWDTWLTCEETEQLAGQGSATKDHGYVFEVDPYDRRANRDPKPIKALGRFAHEAVAVDPRRGHLYLTEDASNPNGLFYRWEPPRHWDGGRGRLRKLADDAGTLAAMRCVDASGKHVDDLSRATEVGTTYAVNWVTVQERDARTTSIRKQFQNTDITRGRKIEGIWWGDGGAYVVCSFARKESPGTAHDGQIWFYDPRRGRLTLKLRFGVNATPDVDGPFDGPDNISVSPHGGVIIAEDGEGVQHLLGATDDGKTYPVARNDVDGDSEFTGPIFSEDGRTLFANVQTPGTMYAIQGPWKRC</sequence>
<accession>A0A1T3P0I3</accession>
<dbReference type="eggNOG" id="COG3211">
    <property type="taxonomic scope" value="Bacteria"/>
</dbReference>
<evidence type="ECO:0000313" key="2">
    <source>
        <dbReference type="Proteomes" id="UP000190037"/>
    </source>
</evidence>
<name>A0A1T3P0I3_9ACTN</name>
<dbReference type="Pfam" id="PF05787">
    <property type="entry name" value="PhoX"/>
    <property type="match status" value="1"/>
</dbReference>
<reference evidence="1 2" key="1">
    <citation type="submission" date="2017-03" db="EMBL/GenBank/DDBJ databases">
        <title>Draft genome sequence of Streptomyces scabrisporus NF3, endophyte isolated from Amphipterygium adstringens.</title>
        <authorList>
            <person name="Vazquez M."/>
            <person name="Ceapa C.D."/>
            <person name="Rodriguez Luna D."/>
            <person name="Sanchez Esquivel S."/>
        </authorList>
    </citation>
    <scope>NUCLEOTIDE SEQUENCE [LARGE SCALE GENOMIC DNA]</scope>
    <source>
        <strain evidence="1 2">NF3</strain>
    </source>
</reference>
<dbReference type="PANTHER" id="PTHR35399:SF4">
    <property type="entry name" value="MEMBRANE PROTEIN"/>
    <property type="match status" value="1"/>
</dbReference>
<dbReference type="InterPro" id="IPR019546">
    <property type="entry name" value="TAT_signal_bac_arc"/>
</dbReference>
<dbReference type="InterPro" id="IPR006311">
    <property type="entry name" value="TAT_signal"/>
</dbReference>
<organism evidence="1 2">
    <name type="scientific">Embleya scabrispora</name>
    <dbReference type="NCBI Taxonomy" id="159449"/>
    <lineage>
        <taxon>Bacteria</taxon>
        <taxon>Bacillati</taxon>
        <taxon>Actinomycetota</taxon>
        <taxon>Actinomycetes</taxon>
        <taxon>Kitasatosporales</taxon>
        <taxon>Streptomycetaceae</taxon>
        <taxon>Embleya</taxon>
    </lineage>
</organism>
<comment type="caution">
    <text evidence="1">The sequence shown here is derived from an EMBL/GenBank/DDBJ whole genome shotgun (WGS) entry which is preliminary data.</text>
</comment>
<dbReference type="EMBL" id="MWQN01000001">
    <property type="protein sequence ID" value="OPC82626.1"/>
    <property type="molecule type" value="Genomic_DNA"/>
</dbReference>